<dbReference type="Proteomes" id="UP000297814">
    <property type="component" value="Unassembled WGS sequence"/>
</dbReference>
<reference evidence="1 2" key="1">
    <citation type="submission" date="2017-12" db="EMBL/GenBank/DDBJ databases">
        <title>Comparative genomics of Botrytis spp.</title>
        <authorList>
            <person name="Valero-Jimenez C.A."/>
            <person name="Tapia P."/>
            <person name="Veloso J."/>
            <person name="Silva-Moreno E."/>
            <person name="Staats M."/>
            <person name="Valdes J.H."/>
            <person name="Van Kan J.A.L."/>
        </authorList>
    </citation>
    <scope>NUCLEOTIDE SEQUENCE [LARGE SCALE GENOMIC DNA]</scope>
    <source>
        <strain evidence="1 2">Bh0001</strain>
    </source>
</reference>
<gene>
    <name evidence="1" type="ORF">BHYA_0082g00140</name>
</gene>
<comment type="caution">
    <text evidence="1">The sequence shown here is derived from an EMBL/GenBank/DDBJ whole genome shotgun (WGS) entry which is preliminary data.</text>
</comment>
<organism evidence="1 2">
    <name type="scientific">Botrytis hyacinthi</name>
    <dbReference type="NCBI Taxonomy" id="278943"/>
    <lineage>
        <taxon>Eukaryota</taxon>
        <taxon>Fungi</taxon>
        <taxon>Dikarya</taxon>
        <taxon>Ascomycota</taxon>
        <taxon>Pezizomycotina</taxon>
        <taxon>Leotiomycetes</taxon>
        <taxon>Helotiales</taxon>
        <taxon>Sclerotiniaceae</taxon>
        <taxon>Botrytis</taxon>
    </lineage>
</organism>
<evidence type="ECO:0000313" key="2">
    <source>
        <dbReference type="Proteomes" id="UP000297814"/>
    </source>
</evidence>
<name>A0A4Z1GTB0_9HELO</name>
<protein>
    <submittedName>
        <fullName evidence="1">Uncharacterized protein</fullName>
    </submittedName>
</protein>
<keyword evidence="2" id="KW-1185">Reference proteome</keyword>
<proteinExistence type="predicted"/>
<sequence>MALSKYVLLVSLRYMVRGNSMEKQRTSHPNFNYMVPLGTFGLEKIPKKCAGEAQFARGVNWERRTMEPMSTGWFVAVVLSTADTAIVFTSTHQKDTFLQENNCAHDADAIQFNWADGDGYKIIDCVSLGARESQGHDFDYLIRK</sequence>
<dbReference type="EMBL" id="PQXK01000082">
    <property type="protein sequence ID" value="TGO38071.1"/>
    <property type="molecule type" value="Genomic_DNA"/>
</dbReference>
<evidence type="ECO:0000313" key="1">
    <source>
        <dbReference type="EMBL" id="TGO38071.1"/>
    </source>
</evidence>
<accession>A0A4Z1GTB0</accession>
<dbReference type="AlphaFoldDB" id="A0A4Z1GTB0"/>